<dbReference type="PANTHER" id="PTHR34573:SF1">
    <property type="entry name" value="VITAMIN K EPOXIDE REDUCTASE DOMAIN-CONTAINING PROTEIN"/>
    <property type="match status" value="1"/>
</dbReference>
<name>A0A1F4XYZ9_9BACT</name>
<dbReference type="Proteomes" id="UP000178585">
    <property type="component" value="Unassembled WGS sequence"/>
</dbReference>
<evidence type="ECO:0000256" key="8">
    <source>
        <dbReference type="ARBA" id="ARBA00023157"/>
    </source>
</evidence>
<keyword evidence="5 10" id="KW-1133">Transmembrane helix</keyword>
<evidence type="ECO:0000256" key="4">
    <source>
        <dbReference type="ARBA" id="ARBA00022719"/>
    </source>
</evidence>
<keyword evidence="4" id="KW-0874">Quinone</keyword>
<proteinExistence type="inferred from homology"/>
<accession>A0A1F4XYZ9</accession>
<evidence type="ECO:0000256" key="3">
    <source>
        <dbReference type="ARBA" id="ARBA00022692"/>
    </source>
</evidence>
<comment type="caution">
    <text evidence="12">The sequence shown here is derived from an EMBL/GenBank/DDBJ whole genome shotgun (WGS) entry which is preliminary data.</text>
</comment>
<dbReference type="GO" id="GO:0016491">
    <property type="term" value="F:oxidoreductase activity"/>
    <property type="evidence" value="ECO:0007669"/>
    <property type="project" value="UniProtKB-KW"/>
</dbReference>
<keyword evidence="8" id="KW-1015">Disulfide bond</keyword>
<dbReference type="Pfam" id="PF07884">
    <property type="entry name" value="VKOR"/>
    <property type="match status" value="1"/>
</dbReference>
<dbReference type="SMART" id="SM00756">
    <property type="entry name" value="VKc"/>
    <property type="match status" value="1"/>
</dbReference>
<keyword evidence="7 10" id="KW-0472">Membrane</keyword>
<feature type="transmembrane region" description="Helical" evidence="10">
    <location>
        <begin position="7"/>
        <end position="28"/>
    </location>
</feature>
<evidence type="ECO:0000256" key="10">
    <source>
        <dbReference type="SAM" id="Phobius"/>
    </source>
</evidence>
<evidence type="ECO:0000256" key="2">
    <source>
        <dbReference type="ARBA" id="ARBA00006214"/>
    </source>
</evidence>
<evidence type="ECO:0000256" key="9">
    <source>
        <dbReference type="ARBA" id="ARBA00023284"/>
    </source>
</evidence>
<evidence type="ECO:0000259" key="11">
    <source>
        <dbReference type="SMART" id="SM00756"/>
    </source>
</evidence>
<keyword evidence="9" id="KW-0676">Redox-active center</keyword>
<evidence type="ECO:0000313" key="13">
    <source>
        <dbReference type="Proteomes" id="UP000178585"/>
    </source>
</evidence>
<dbReference type="InterPro" id="IPR012932">
    <property type="entry name" value="VKOR"/>
</dbReference>
<evidence type="ECO:0000256" key="1">
    <source>
        <dbReference type="ARBA" id="ARBA00004141"/>
    </source>
</evidence>
<dbReference type="AlphaFoldDB" id="A0A1F4XYZ9"/>
<feature type="transmembrane region" description="Helical" evidence="10">
    <location>
        <begin position="59"/>
        <end position="79"/>
    </location>
</feature>
<dbReference type="PANTHER" id="PTHR34573">
    <property type="entry name" value="VKC DOMAIN-CONTAINING PROTEIN"/>
    <property type="match status" value="1"/>
</dbReference>
<evidence type="ECO:0000313" key="12">
    <source>
        <dbReference type="EMBL" id="OGC86947.1"/>
    </source>
</evidence>
<organism evidence="12 13">
    <name type="scientific">Candidatus Adlerbacteria bacterium RIFCSPLOWO2_01_FULL_54_21b</name>
    <dbReference type="NCBI Taxonomy" id="1797245"/>
    <lineage>
        <taxon>Bacteria</taxon>
        <taxon>Candidatus Adleribacteriota</taxon>
    </lineage>
</organism>
<feature type="transmembrane region" description="Helical" evidence="10">
    <location>
        <begin position="91"/>
        <end position="110"/>
    </location>
</feature>
<evidence type="ECO:0000256" key="5">
    <source>
        <dbReference type="ARBA" id="ARBA00022989"/>
    </source>
</evidence>
<dbReference type="Gene3D" id="1.20.1440.130">
    <property type="entry name" value="VKOR domain"/>
    <property type="match status" value="1"/>
</dbReference>
<feature type="domain" description="Vitamin K epoxide reductase" evidence="11">
    <location>
        <begin position="5"/>
        <end position="139"/>
    </location>
</feature>
<dbReference type="EMBL" id="MEWZ01000010">
    <property type="protein sequence ID" value="OGC86947.1"/>
    <property type="molecule type" value="Genomic_DNA"/>
</dbReference>
<reference evidence="12 13" key="1">
    <citation type="journal article" date="2016" name="Nat. Commun.">
        <title>Thousands of microbial genomes shed light on interconnected biogeochemical processes in an aquifer system.</title>
        <authorList>
            <person name="Anantharaman K."/>
            <person name="Brown C.T."/>
            <person name="Hug L.A."/>
            <person name="Sharon I."/>
            <person name="Castelle C.J."/>
            <person name="Probst A.J."/>
            <person name="Thomas B.C."/>
            <person name="Singh A."/>
            <person name="Wilkins M.J."/>
            <person name="Karaoz U."/>
            <person name="Brodie E.L."/>
            <person name="Williams K.H."/>
            <person name="Hubbard S.S."/>
            <person name="Banfield J.F."/>
        </authorList>
    </citation>
    <scope>NUCLEOTIDE SEQUENCE [LARGE SCALE GENOMIC DNA]</scope>
</reference>
<dbReference type="GO" id="GO:0048038">
    <property type="term" value="F:quinone binding"/>
    <property type="evidence" value="ECO:0007669"/>
    <property type="project" value="UniProtKB-KW"/>
</dbReference>
<keyword evidence="6" id="KW-0560">Oxidoreductase</keyword>
<evidence type="ECO:0000256" key="7">
    <source>
        <dbReference type="ARBA" id="ARBA00023136"/>
    </source>
</evidence>
<gene>
    <name evidence="12" type="ORF">A2949_02465</name>
</gene>
<evidence type="ECO:0000256" key="6">
    <source>
        <dbReference type="ARBA" id="ARBA00023002"/>
    </source>
</evidence>
<sequence length="144" mass="15956">MQEKPPLTPYFLLALALVGLGDTFYLAYFQYLNLIPTCAISGCEVVLTSAQSKFFGVPWSYIGLVYYAYLFCLALLLAIDPKSPALRFGAFAYTAVGVAYSAWAIFYIQLSVLGALCQYCAISAFVTLCAFVVACWHWHLTKNK</sequence>
<dbReference type="STRING" id="1797245.A2949_02465"/>
<protein>
    <recommendedName>
        <fullName evidence="11">Vitamin K epoxide reductase domain-containing protein</fullName>
    </recommendedName>
</protein>
<comment type="similarity">
    <text evidence="2">Belongs to the VKOR family.</text>
</comment>
<feature type="transmembrane region" description="Helical" evidence="10">
    <location>
        <begin position="116"/>
        <end position="138"/>
    </location>
</feature>
<dbReference type="InterPro" id="IPR038354">
    <property type="entry name" value="VKOR_sf"/>
</dbReference>
<dbReference type="GO" id="GO:0016020">
    <property type="term" value="C:membrane"/>
    <property type="evidence" value="ECO:0007669"/>
    <property type="project" value="UniProtKB-SubCell"/>
</dbReference>
<keyword evidence="3 10" id="KW-0812">Transmembrane</keyword>
<comment type="subcellular location">
    <subcellularLocation>
        <location evidence="1">Membrane</location>
        <topology evidence="1">Multi-pass membrane protein</topology>
    </subcellularLocation>
</comment>